<dbReference type="Proteomes" id="UP000693970">
    <property type="component" value="Unassembled WGS sequence"/>
</dbReference>
<evidence type="ECO:0000313" key="2">
    <source>
        <dbReference type="EMBL" id="KAG7352028.1"/>
    </source>
</evidence>
<feature type="transmembrane region" description="Helical" evidence="1">
    <location>
        <begin position="30"/>
        <end position="50"/>
    </location>
</feature>
<keyword evidence="1" id="KW-0472">Membrane</keyword>
<proteinExistence type="predicted"/>
<reference evidence="2" key="1">
    <citation type="journal article" date="2021" name="Sci. Rep.">
        <title>Diploid genomic architecture of Nitzschia inconspicua, an elite biomass production diatom.</title>
        <authorList>
            <person name="Oliver A."/>
            <person name="Podell S."/>
            <person name="Pinowska A."/>
            <person name="Traller J.C."/>
            <person name="Smith S.R."/>
            <person name="McClure R."/>
            <person name="Beliaev A."/>
            <person name="Bohutskyi P."/>
            <person name="Hill E.A."/>
            <person name="Rabines A."/>
            <person name="Zheng H."/>
            <person name="Allen L.Z."/>
            <person name="Kuo A."/>
            <person name="Grigoriev I.V."/>
            <person name="Allen A.E."/>
            <person name="Hazlebeck D."/>
            <person name="Allen E.E."/>
        </authorList>
    </citation>
    <scope>NUCLEOTIDE SEQUENCE</scope>
    <source>
        <strain evidence="2">Hildebrandi</strain>
    </source>
</reference>
<feature type="transmembrane region" description="Helical" evidence="1">
    <location>
        <begin position="70"/>
        <end position="96"/>
    </location>
</feature>
<reference evidence="2" key="2">
    <citation type="submission" date="2021-04" db="EMBL/GenBank/DDBJ databases">
        <authorList>
            <person name="Podell S."/>
        </authorList>
    </citation>
    <scope>NUCLEOTIDE SEQUENCE</scope>
    <source>
        <strain evidence="2">Hildebrandi</strain>
    </source>
</reference>
<evidence type="ECO:0000256" key="1">
    <source>
        <dbReference type="SAM" id="Phobius"/>
    </source>
</evidence>
<dbReference type="AlphaFoldDB" id="A0A9K3KY54"/>
<accession>A0A9K3KY54</accession>
<sequence>MIVSELFCAASLIVMENACRGRVSKVFSQAFAVGMLGRASVVMLIVQCITDSMTLAGWYVTSPLWQSSVYWFPLLTLWMLRIALWVVLMCVICQVLNLKEEIQQLHGSSVIWTHALSWWLVKPCTVAGKRIITMLGNRNLPIDSSSVHGNNGRSPTRDSTSTSSEVSLWGRFDCESEVV</sequence>
<protein>
    <submittedName>
        <fullName evidence="2">Uncharacterized protein</fullName>
    </submittedName>
</protein>
<name>A0A9K3KY54_9STRA</name>
<comment type="caution">
    <text evidence="2">The sequence shown here is derived from an EMBL/GenBank/DDBJ whole genome shotgun (WGS) entry which is preliminary data.</text>
</comment>
<evidence type="ECO:0000313" key="3">
    <source>
        <dbReference type="Proteomes" id="UP000693970"/>
    </source>
</evidence>
<keyword evidence="1" id="KW-1133">Transmembrane helix</keyword>
<gene>
    <name evidence="2" type="ORF">IV203_008076</name>
</gene>
<dbReference type="EMBL" id="JAGRRH010000017">
    <property type="protein sequence ID" value="KAG7352028.1"/>
    <property type="molecule type" value="Genomic_DNA"/>
</dbReference>
<keyword evidence="1" id="KW-0812">Transmembrane</keyword>
<organism evidence="2 3">
    <name type="scientific">Nitzschia inconspicua</name>
    <dbReference type="NCBI Taxonomy" id="303405"/>
    <lineage>
        <taxon>Eukaryota</taxon>
        <taxon>Sar</taxon>
        <taxon>Stramenopiles</taxon>
        <taxon>Ochrophyta</taxon>
        <taxon>Bacillariophyta</taxon>
        <taxon>Bacillariophyceae</taxon>
        <taxon>Bacillariophycidae</taxon>
        <taxon>Bacillariales</taxon>
        <taxon>Bacillariaceae</taxon>
        <taxon>Nitzschia</taxon>
    </lineage>
</organism>
<keyword evidence="3" id="KW-1185">Reference proteome</keyword>